<dbReference type="SUPFAM" id="SSF109854">
    <property type="entry name" value="DinB/YfiT-like putative metalloenzymes"/>
    <property type="match status" value="1"/>
</dbReference>
<dbReference type="Proteomes" id="UP001057877">
    <property type="component" value="Chromosome"/>
</dbReference>
<comment type="similarity">
    <text evidence="1">Belongs to the DinB family.</text>
</comment>
<proteinExistence type="inferred from homology"/>
<dbReference type="Pfam" id="PF05163">
    <property type="entry name" value="DinB"/>
    <property type="match status" value="1"/>
</dbReference>
<gene>
    <name evidence="3" type="ORF">L1F29_29335</name>
</gene>
<keyword evidence="4" id="KW-1185">Reference proteome</keyword>
<name>A0ABY5S6D9_9BACL</name>
<accession>A0ABY5S6D9</accession>
<organism evidence="3 4">
    <name type="scientific">Paenibacillus spongiae</name>
    <dbReference type="NCBI Taxonomy" id="2909671"/>
    <lineage>
        <taxon>Bacteria</taxon>
        <taxon>Bacillati</taxon>
        <taxon>Bacillota</taxon>
        <taxon>Bacilli</taxon>
        <taxon>Bacillales</taxon>
        <taxon>Paenibacillaceae</taxon>
        <taxon>Paenibacillus</taxon>
    </lineage>
</organism>
<reference evidence="3" key="1">
    <citation type="submission" date="2022-01" db="EMBL/GenBank/DDBJ databases">
        <title>Paenibacillus spongiae sp. nov., isolated from marine sponge.</title>
        <authorList>
            <person name="Li Z."/>
            <person name="Zhang M."/>
        </authorList>
    </citation>
    <scope>NUCLEOTIDE SEQUENCE</scope>
    <source>
        <strain evidence="3">PHS-Z3</strain>
    </source>
</reference>
<sequence length="161" mass="18631">MSAVTPIRQVMLEELAHGVASTQRLIQLIKANDWEFQPKANMRTAAELVYHLVSIPATDLAILQEKSEAEVSQIEDEIKGIKDAAQLCAIMQKNYEQLESYMISLSDDDFLNKATKAFYSDHAALQVKWLMEITTHTYHHRAQLYNYLKELEYDINFFILY</sequence>
<protein>
    <submittedName>
        <fullName evidence="3">DinB family protein</fullName>
    </submittedName>
</protein>
<evidence type="ECO:0000313" key="3">
    <source>
        <dbReference type="EMBL" id="UVI29476.1"/>
    </source>
</evidence>
<dbReference type="EMBL" id="CP091430">
    <property type="protein sequence ID" value="UVI29476.1"/>
    <property type="molecule type" value="Genomic_DNA"/>
</dbReference>
<dbReference type="Gene3D" id="1.20.120.450">
    <property type="entry name" value="dinb family like domain"/>
    <property type="match status" value="1"/>
</dbReference>
<evidence type="ECO:0000256" key="2">
    <source>
        <dbReference type="ARBA" id="ARBA00022723"/>
    </source>
</evidence>
<evidence type="ECO:0000313" key="4">
    <source>
        <dbReference type="Proteomes" id="UP001057877"/>
    </source>
</evidence>
<evidence type="ECO:0000256" key="1">
    <source>
        <dbReference type="ARBA" id="ARBA00008635"/>
    </source>
</evidence>
<dbReference type="InterPro" id="IPR034660">
    <property type="entry name" value="DinB/YfiT-like"/>
</dbReference>
<keyword evidence="2" id="KW-0479">Metal-binding</keyword>
<dbReference type="InterPro" id="IPR007837">
    <property type="entry name" value="DinB"/>
</dbReference>
<dbReference type="RefSeq" id="WP_258385565.1">
    <property type="nucleotide sequence ID" value="NZ_CP091430.1"/>
</dbReference>